<gene>
    <name evidence="3" type="ORF">BLCOC_06250</name>
</gene>
<accession>A0ABZ0U7T8</accession>
<dbReference type="InterPro" id="IPR018580">
    <property type="entry name" value="Uncharacterised_YfhO"/>
</dbReference>
<feature type="compositionally biased region" description="Basic and acidic residues" evidence="1">
    <location>
        <begin position="869"/>
        <end position="880"/>
    </location>
</feature>
<dbReference type="PANTHER" id="PTHR38454">
    <property type="entry name" value="INTEGRAL MEMBRANE PROTEIN-RELATED"/>
    <property type="match status" value="1"/>
</dbReference>
<feature type="transmembrane region" description="Helical" evidence="2">
    <location>
        <begin position="76"/>
        <end position="96"/>
    </location>
</feature>
<evidence type="ECO:0000256" key="1">
    <source>
        <dbReference type="SAM" id="MobiDB-lite"/>
    </source>
</evidence>
<feature type="transmembrane region" description="Helical" evidence="2">
    <location>
        <begin position="22"/>
        <end position="44"/>
    </location>
</feature>
<feature type="transmembrane region" description="Helical" evidence="2">
    <location>
        <begin position="840"/>
        <end position="859"/>
    </location>
</feature>
<keyword evidence="4" id="KW-1185">Reference proteome</keyword>
<feature type="transmembrane region" description="Helical" evidence="2">
    <location>
        <begin position="116"/>
        <end position="136"/>
    </location>
</feature>
<dbReference type="Proteomes" id="UP001325248">
    <property type="component" value="Chromosome"/>
</dbReference>
<feature type="transmembrane region" description="Helical" evidence="2">
    <location>
        <begin position="307"/>
        <end position="325"/>
    </location>
</feature>
<sequence>MESKDKTSFKIKFRDWISEHKVSLMAFFGVSTVLLIIAMARGYAPFGDSSLLMNDAIHQYYPLFGQYRDRILNGDGIFYSAGGGLGFNFYALWTYYLSSPLNLLILLFPSGEMDAAMDMLIMLKTALAAGTFAYYLEWKVAKRRVSILPFAFGYALSTFMIGYGYNIMWLDSIMLLPILLMGLEKLIQQGKWKLYTLALALSLWCSFYIGFMVCLFAVIWFLFQTHSSYLAFLKRGIQFAGASLLGAGLACVVLLPAYMGIVKTTGSSSFPDFEWMAKFSEIFAGKEGGIFAFSDPLSINNQAAYPANLYCGTFVIGLVFLYFLLKDIAPIQKIKAAWLIIFLVISLNNQGLNYIWHGFHYQVGIPNRFVFLLHFFLLLLACQAFQRLKDCRRWQLVCVGAGMLLIYSTLYFLQNDNVTTQMLISTLSAVIIYSCFWMLYRKEEGKLWRNLLLFSMCLEISTSAYYGYVKQGGVISDDFYRSKEAIQEAADKLPNDQYRAELSNPTVKNEGAAYNLRGCGIFSSTTNINTIALLKSIGFSASSNSYSPAGGTPVLNTLFGIKNYLIIQNDANRLDHSYNETDEGEEVKVYENKKVLPIGYLCEKGVNDWSSLTKDFFQNQMELIQLMTGKEYRIFTEQKFALKEVNDIEVKSLDEKQQFSYLSPEGIRNDHVVFEAVAEEDEDLYIRLQAAYSNKITVMVNEVAIAYKDLSSSFYHVGNVNKGDRVTIQVGMQEDCPTYGKISMSMYAFDQEEMDRAYEDLSSGSMDVTEWKEGYIAGRVKANNGRNVLFTTVPYDKGWSVYVDGKKQKTETVQGGFLKIDLEDGEHKIIFKYAVPGLKIGFAVSLVSLAILLIFVSNAKKGWIAAREERKGERNAEQKESILGNEDIPEKAASTGSIDACSYVGQQVSDTSEYKPDTVD</sequence>
<evidence type="ECO:0000313" key="3">
    <source>
        <dbReference type="EMBL" id="WPX72289.1"/>
    </source>
</evidence>
<reference evidence="3" key="1">
    <citation type="submission" date="2023-10" db="EMBL/GenBank/DDBJ databases">
        <title>Genome sequence of Blautia coccoides DSM 935.</title>
        <authorList>
            <person name="Boeer T."/>
            <person name="Bengelsdorf F.R."/>
            <person name="Daniel R."/>
            <person name="Poehlein A."/>
        </authorList>
    </citation>
    <scope>NUCLEOTIDE SEQUENCE [LARGE SCALE GENOMIC DNA]</scope>
    <source>
        <strain evidence="3">DSM 935</strain>
    </source>
</reference>
<feature type="transmembrane region" description="Helical" evidence="2">
    <location>
        <begin position="148"/>
        <end position="181"/>
    </location>
</feature>
<evidence type="ECO:0008006" key="5">
    <source>
        <dbReference type="Google" id="ProtNLM"/>
    </source>
</evidence>
<feature type="transmembrane region" description="Helical" evidence="2">
    <location>
        <begin position="394"/>
        <end position="413"/>
    </location>
</feature>
<dbReference type="PANTHER" id="PTHR38454:SF1">
    <property type="entry name" value="INTEGRAL MEMBRANE PROTEIN"/>
    <property type="match status" value="1"/>
</dbReference>
<organism evidence="3 4">
    <name type="scientific">Blautia producta</name>
    <dbReference type="NCBI Taxonomy" id="33035"/>
    <lineage>
        <taxon>Bacteria</taxon>
        <taxon>Bacillati</taxon>
        <taxon>Bacillota</taxon>
        <taxon>Clostridia</taxon>
        <taxon>Lachnospirales</taxon>
        <taxon>Lachnospiraceae</taxon>
        <taxon>Blautia</taxon>
    </lineage>
</organism>
<feature type="transmembrane region" description="Helical" evidence="2">
    <location>
        <begin position="201"/>
        <end position="223"/>
    </location>
</feature>
<dbReference type="EMBL" id="CP136422">
    <property type="protein sequence ID" value="WPX72289.1"/>
    <property type="molecule type" value="Genomic_DNA"/>
</dbReference>
<feature type="transmembrane region" description="Helical" evidence="2">
    <location>
        <begin position="337"/>
        <end position="359"/>
    </location>
</feature>
<evidence type="ECO:0000256" key="2">
    <source>
        <dbReference type="SAM" id="Phobius"/>
    </source>
</evidence>
<keyword evidence="2" id="KW-0472">Membrane</keyword>
<feature type="transmembrane region" description="Helical" evidence="2">
    <location>
        <begin position="451"/>
        <end position="468"/>
    </location>
</feature>
<protein>
    <recommendedName>
        <fullName evidence="5">Membrane protein YfhO</fullName>
    </recommendedName>
</protein>
<name>A0ABZ0U7T8_9FIRM</name>
<keyword evidence="2" id="KW-1133">Transmembrane helix</keyword>
<feature type="transmembrane region" description="Helical" evidence="2">
    <location>
        <begin position="365"/>
        <end position="382"/>
    </location>
</feature>
<dbReference type="Pfam" id="PF09586">
    <property type="entry name" value="YfhO"/>
    <property type="match status" value="1"/>
</dbReference>
<proteinExistence type="predicted"/>
<evidence type="ECO:0000313" key="4">
    <source>
        <dbReference type="Proteomes" id="UP001325248"/>
    </source>
</evidence>
<keyword evidence="2" id="KW-0812">Transmembrane</keyword>
<feature type="transmembrane region" description="Helical" evidence="2">
    <location>
        <begin position="244"/>
        <end position="261"/>
    </location>
</feature>
<feature type="transmembrane region" description="Helical" evidence="2">
    <location>
        <begin position="419"/>
        <end position="439"/>
    </location>
</feature>
<feature type="region of interest" description="Disordered" evidence="1">
    <location>
        <begin position="869"/>
        <end position="894"/>
    </location>
</feature>